<proteinExistence type="predicted"/>
<dbReference type="InterPro" id="IPR052800">
    <property type="entry name" value="DNA_Repair_Helicase_ZGRF1"/>
</dbReference>
<dbReference type="AlphaFoldDB" id="A0A2G5CU63"/>
<gene>
    <name evidence="2" type="ORF">AQUCO_03700242v1</name>
</gene>
<organism evidence="2 3">
    <name type="scientific">Aquilegia coerulea</name>
    <name type="common">Rocky mountain columbine</name>
    <dbReference type="NCBI Taxonomy" id="218851"/>
    <lineage>
        <taxon>Eukaryota</taxon>
        <taxon>Viridiplantae</taxon>
        <taxon>Streptophyta</taxon>
        <taxon>Embryophyta</taxon>
        <taxon>Tracheophyta</taxon>
        <taxon>Spermatophyta</taxon>
        <taxon>Magnoliopsida</taxon>
        <taxon>Ranunculales</taxon>
        <taxon>Ranunculaceae</taxon>
        <taxon>Thalictroideae</taxon>
        <taxon>Aquilegia</taxon>
    </lineage>
</organism>
<dbReference type="GO" id="GO:0006302">
    <property type="term" value="P:double-strand break repair"/>
    <property type="evidence" value="ECO:0007669"/>
    <property type="project" value="TreeGrafter"/>
</dbReference>
<dbReference type="OrthoDB" id="6513042at2759"/>
<dbReference type="InParanoid" id="A0A2G5CU63"/>
<name>A0A2G5CU63_AQUCA</name>
<reference evidence="2 3" key="1">
    <citation type="submission" date="2017-09" db="EMBL/GenBank/DDBJ databases">
        <title>WGS assembly of Aquilegia coerulea Goldsmith.</title>
        <authorList>
            <person name="Hodges S."/>
            <person name="Kramer E."/>
            <person name="Nordborg M."/>
            <person name="Tomkins J."/>
            <person name="Borevitz J."/>
            <person name="Derieg N."/>
            <person name="Yan J."/>
            <person name="Mihaltcheva S."/>
            <person name="Hayes R.D."/>
            <person name="Rokhsar D."/>
        </authorList>
    </citation>
    <scope>NUCLEOTIDE SEQUENCE [LARGE SCALE GENOMIC DNA]</scope>
    <source>
        <strain evidence="3">cv. Goldsmith</strain>
    </source>
</reference>
<protein>
    <recommendedName>
        <fullName evidence="1">5'-3' DNA helicase ZGRF1-like N-terminal domain-containing protein</fullName>
    </recommendedName>
</protein>
<evidence type="ECO:0000259" key="1">
    <source>
        <dbReference type="Pfam" id="PF10382"/>
    </source>
</evidence>
<dbReference type="PANTHER" id="PTHR28535:SF1">
    <property type="entry name" value="PROTEIN ZGRF1"/>
    <property type="match status" value="1"/>
</dbReference>
<evidence type="ECO:0000313" key="3">
    <source>
        <dbReference type="Proteomes" id="UP000230069"/>
    </source>
</evidence>
<dbReference type="EMBL" id="KZ305054">
    <property type="protein sequence ID" value="PIA34823.1"/>
    <property type="molecule type" value="Genomic_DNA"/>
</dbReference>
<dbReference type="GO" id="GO:0035861">
    <property type="term" value="C:site of double-strand break"/>
    <property type="evidence" value="ECO:0007669"/>
    <property type="project" value="TreeGrafter"/>
</dbReference>
<keyword evidence="3" id="KW-1185">Reference proteome</keyword>
<sequence>MRVLIVRLDESGNYGLRKGIPENRPSVMNSIKSEWRALYTTQKTQKAKKYHDGVLRLLDGAFDRKIVLYDDSEKQLDSRYLKKDEVVKCGETLTFDGYLVDIGDLEENQTEESGSRKSAAPDNCTNVQNNLKKELMQNGMLYTPHKKHKKQKSTMMGSCSLWLVFPTGSR</sequence>
<evidence type="ECO:0000313" key="2">
    <source>
        <dbReference type="EMBL" id="PIA34823.1"/>
    </source>
</evidence>
<dbReference type="Pfam" id="PF10382">
    <property type="entry name" value="ZGRF1-like_N"/>
    <property type="match status" value="1"/>
</dbReference>
<dbReference type="InterPro" id="IPR018838">
    <property type="entry name" value="ZGRF1-like_N"/>
</dbReference>
<dbReference type="GO" id="GO:0005634">
    <property type="term" value="C:nucleus"/>
    <property type="evidence" value="ECO:0007669"/>
    <property type="project" value="TreeGrafter"/>
</dbReference>
<dbReference type="PANTHER" id="PTHR28535">
    <property type="entry name" value="ZINC FINGER GRF-TYPE CONTAINING 1"/>
    <property type="match status" value="1"/>
</dbReference>
<dbReference type="Proteomes" id="UP000230069">
    <property type="component" value="Unassembled WGS sequence"/>
</dbReference>
<feature type="domain" description="5'-3' DNA helicase ZGRF1-like N-terminal" evidence="1">
    <location>
        <begin position="34"/>
        <end position="111"/>
    </location>
</feature>
<accession>A0A2G5CU63</accession>